<reference evidence="7 8" key="1">
    <citation type="submission" date="2024-01" db="EMBL/GenBank/DDBJ databases">
        <title>Pseudocitrobacter sp. Endophytic strain Cyp-38L.</title>
        <authorList>
            <person name="Amer M.A."/>
            <person name="Hamed S.M."/>
        </authorList>
    </citation>
    <scope>NUCLEOTIDE SEQUENCE [LARGE SCALE GENOMIC DNA]</scope>
    <source>
        <strain evidence="7 8">Cyp38S</strain>
    </source>
</reference>
<dbReference type="RefSeq" id="WP_347795185.1">
    <property type="nucleotide sequence ID" value="NZ_JAYMYY010000003.1"/>
</dbReference>
<keyword evidence="4" id="KW-0408">Iron</keyword>
<dbReference type="CDD" id="cd01335">
    <property type="entry name" value="Radical_SAM"/>
    <property type="match status" value="1"/>
</dbReference>
<dbReference type="EMBL" id="JAYMYY010000003">
    <property type="protein sequence ID" value="MEO3990803.1"/>
    <property type="molecule type" value="Genomic_DNA"/>
</dbReference>
<keyword evidence="8" id="KW-1185">Reference proteome</keyword>
<accession>A0ABV0HK98</accession>
<dbReference type="Pfam" id="PF04055">
    <property type="entry name" value="Radical_SAM"/>
    <property type="match status" value="1"/>
</dbReference>
<name>A0ABV0HK98_9ENTR</name>
<evidence type="ECO:0000256" key="3">
    <source>
        <dbReference type="ARBA" id="ARBA00022723"/>
    </source>
</evidence>
<keyword evidence="2" id="KW-0949">S-adenosyl-L-methionine</keyword>
<dbReference type="InterPro" id="IPR013785">
    <property type="entry name" value="Aldolase_TIM"/>
</dbReference>
<dbReference type="Gene3D" id="3.20.20.70">
    <property type="entry name" value="Aldolase class I"/>
    <property type="match status" value="1"/>
</dbReference>
<dbReference type="PROSITE" id="PS51918">
    <property type="entry name" value="RADICAL_SAM"/>
    <property type="match status" value="1"/>
</dbReference>
<feature type="domain" description="Radical SAM core" evidence="6">
    <location>
        <begin position="52"/>
        <end position="260"/>
    </location>
</feature>
<protein>
    <submittedName>
        <fullName evidence="7">Radical SAM protein</fullName>
    </submittedName>
</protein>
<dbReference type="InterPro" id="IPR058240">
    <property type="entry name" value="rSAM_sf"/>
</dbReference>
<organism evidence="7 8">
    <name type="scientific">Pseudocitrobacter cyperus</name>
    <dbReference type="NCBI Taxonomy" id="3112843"/>
    <lineage>
        <taxon>Bacteria</taxon>
        <taxon>Pseudomonadati</taxon>
        <taxon>Pseudomonadota</taxon>
        <taxon>Gammaproteobacteria</taxon>
        <taxon>Enterobacterales</taxon>
        <taxon>Enterobacteriaceae</taxon>
        <taxon>Pseudocitrobacter</taxon>
    </lineage>
</organism>
<dbReference type="SUPFAM" id="SSF102114">
    <property type="entry name" value="Radical SAM enzymes"/>
    <property type="match status" value="1"/>
</dbReference>
<evidence type="ECO:0000256" key="1">
    <source>
        <dbReference type="ARBA" id="ARBA00001966"/>
    </source>
</evidence>
<proteinExistence type="predicted"/>
<comment type="cofactor">
    <cofactor evidence="1">
        <name>[4Fe-4S] cluster</name>
        <dbReference type="ChEBI" id="CHEBI:49883"/>
    </cofactor>
</comment>
<keyword evidence="3" id="KW-0479">Metal-binding</keyword>
<evidence type="ECO:0000256" key="2">
    <source>
        <dbReference type="ARBA" id="ARBA00022691"/>
    </source>
</evidence>
<evidence type="ECO:0000256" key="4">
    <source>
        <dbReference type="ARBA" id="ARBA00023004"/>
    </source>
</evidence>
<evidence type="ECO:0000256" key="5">
    <source>
        <dbReference type="ARBA" id="ARBA00023014"/>
    </source>
</evidence>
<keyword evidence="5" id="KW-0411">Iron-sulfur</keyword>
<evidence type="ECO:0000259" key="6">
    <source>
        <dbReference type="PROSITE" id="PS51918"/>
    </source>
</evidence>
<evidence type="ECO:0000313" key="7">
    <source>
        <dbReference type="EMBL" id="MEO3990803.1"/>
    </source>
</evidence>
<dbReference type="PANTHER" id="PTHR11228">
    <property type="entry name" value="RADICAL SAM DOMAIN PROTEIN"/>
    <property type="match status" value="1"/>
</dbReference>
<sequence>MMLILLLLWILISGELGVMKFRIGPNGVHFFDRNTGLNVLLDEFCPHQTVWSKSPRQVSVALTNLCDLHCAHCFAPKHKALLHADQVLTWLKELDTEGCLGIGFGGGEPTLHPDFVDICKRAAGETHLAVTFTTHGHRLTQPLVKNLKGSIHFARISVDGIGHTYEEQRGRQFSSLLRGIESIAKLSPFGINIVINERTIFELDAVAELAQQFGASELLLLPQQATNAVASMDELVGRELQNWVSNYRGKVRLAISEVGASGLPICDPLPNETGLQAYAHIDASGILRTSSYSTTGMDIEETGVMSALKRLRNTLEIKQGTQT</sequence>
<comment type="caution">
    <text evidence="7">The sequence shown here is derived from an EMBL/GenBank/DDBJ whole genome shotgun (WGS) entry which is preliminary data.</text>
</comment>
<dbReference type="Proteomes" id="UP001444146">
    <property type="component" value="Unassembled WGS sequence"/>
</dbReference>
<gene>
    <name evidence="7" type="ORF">VSR74_13400</name>
</gene>
<dbReference type="InterPro" id="IPR007197">
    <property type="entry name" value="rSAM"/>
</dbReference>
<dbReference type="InterPro" id="IPR050377">
    <property type="entry name" value="Radical_SAM_PqqE_MftC-like"/>
</dbReference>
<dbReference type="SFLD" id="SFLDG01067">
    <property type="entry name" value="SPASM/twitch_domain_containing"/>
    <property type="match status" value="1"/>
</dbReference>
<dbReference type="SFLD" id="SFLDS00029">
    <property type="entry name" value="Radical_SAM"/>
    <property type="match status" value="1"/>
</dbReference>
<dbReference type="PANTHER" id="PTHR11228:SF7">
    <property type="entry name" value="PQQA PEPTIDE CYCLASE"/>
    <property type="match status" value="1"/>
</dbReference>
<evidence type="ECO:0000313" key="8">
    <source>
        <dbReference type="Proteomes" id="UP001444146"/>
    </source>
</evidence>